<dbReference type="OrthoDB" id="78198at2759"/>
<name>A0A0L6UEW4_9BASI</name>
<dbReference type="VEuPathDB" id="FungiDB:VP01_668g4"/>
<comment type="caution">
    <text evidence="1">The sequence shown here is derived from an EMBL/GenBank/DDBJ whole genome shotgun (WGS) entry which is preliminary data.</text>
</comment>
<gene>
    <name evidence="1" type="ORF">VP01_668g4</name>
</gene>
<reference evidence="1 2" key="1">
    <citation type="submission" date="2015-08" db="EMBL/GenBank/DDBJ databases">
        <title>Next Generation Sequencing and Analysis of the Genome of Puccinia sorghi L Schw, the Causal Agent of Maize Common Rust.</title>
        <authorList>
            <person name="Rochi L."/>
            <person name="Burguener G."/>
            <person name="Darino M."/>
            <person name="Turjanski A."/>
            <person name="Kreff E."/>
            <person name="Dieguez M.J."/>
            <person name="Sacco F."/>
        </authorList>
    </citation>
    <scope>NUCLEOTIDE SEQUENCE [LARGE SCALE GENOMIC DNA]</scope>
    <source>
        <strain evidence="1 2">RO10H11247</strain>
    </source>
</reference>
<accession>A0A0L6UEW4</accession>
<sequence length="135" mass="15499">MKVIVRKDADGVAQNKLASLGVTVPENPQNFARMKVLNEKAVSEQQVVEWGMRAIQGSFTRLDLPIAFRNDQFQAKFIELAIFVYHLKSKRFIESLGKISIKFCLETSQEHVKSAMILMAGCDLPFYFPLFYKFF</sequence>
<organism evidence="1 2">
    <name type="scientific">Puccinia sorghi</name>
    <dbReference type="NCBI Taxonomy" id="27349"/>
    <lineage>
        <taxon>Eukaryota</taxon>
        <taxon>Fungi</taxon>
        <taxon>Dikarya</taxon>
        <taxon>Basidiomycota</taxon>
        <taxon>Pucciniomycotina</taxon>
        <taxon>Pucciniomycetes</taxon>
        <taxon>Pucciniales</taxon>
        <taxon>Pucciniaceae</taxon>
        <taxon>Puccinia</taxon>
    </lineage>
</organism>
<dbReference type="Proteomes" id="UP000037035">
    <property type="component" value="Unassembled WGS sequence"/>
</dbReference>
<proteinExistence type="predicted"/>
<evidence type="ECO:0000313" key="1">
    <source>
        <dbReference type="EMBL" id="KNZ47094.1"/>
    </source>
</evidence>
<dbReference type="EMBL" id="LAVV01012039">
    <property type="protein sequence ID" value="KNZ47094.1"/>
    <property type="molecule type" value="Genomic_DNA"/>
</dbReference>
<dbReference type="AlphaFoldDB" id="A0A0L6UEW4"/>
<evidence type="ECO:0000313" key="2">
    <source>
        <dbReference type="Proteomes" id="UP000037035"/>
    </source>
</evidence>
<keyword evidence="2" id="KW-1185">Reference proteome</keyword>
<protein>
    <submittedName>
        <fullName evidence="1">Uncharacterized protein</fullName>
    </submittedName>
</protein>